<keyword evidence="1" id="KW-0472">Membrane</keyword>
<dbReference type="EMBL" id="CP014504">
    <property type="protein sequence ID" value="AMP97407.1"/>
    <property type="molecule type" value="Genomic_DNA"/>
</dbReference>
<dbReference type="KEGG" id="pcm:AY601_0451"/>
<dbReference type="RefSeq" id="WP_068395804.1">
    <property type="nucleotide sequence ID" value="NZ_CP014504.1"/>
</dbReference>
<evidence type="ECO:0000256" key="1">
    <source>
        <dbReference type="SAM" id="Phobius"/>
    </source>
</evidence>
<keyword evidence="1" id="KW-0812">Transmembrane</keyword>
<dbReference type="OrthoDB" id="768583at2"/>
<dbReference type="AlphaFoldDB" id="A0A127V834"/>
<feature type="transmembrane region" description="Helical" evidence="1">
    <location>
        <begin position="114"/>
        <end position="135"/>
    </location>
</feature>
<gene>
    <name evidence="2" type="ORF">AY601_0451</name>
</gene>
<protein>
    <submittedName>
        <fullName evidence="2">Uncharacterized protein</fullName>
    </submittedName>
</protein>
<keyword evidence="3" id="KW-1185">Reference proteome</keyword>
<proteinExistence type="predicted"/>
<dbReference type="PATRIC" id="fig|188932.3.peg.459"/>
<reference evidence="2 3" key="1">
    <citation type="submission" date="2016-03" db="EMBL/GenBank/DDBJ databases">
        <title>Complete genome sequence of Pedobacter cryoconitis PAMC 27485.</title>
        <authorList>
            <person name="Lee J."/>
            <person name="Kim O.-S."/>
        </authorList>
    </citation>
    <scope>NUCLEOTIDE SEQUENCE [LARGE SCALE GENOMIC DNA]</scope>
    <source>
        <strain evidence="2 3">PAMC 27485</strain>
    </source>
</reference>
<name>A0A127V834_9SPHI</name>
<keyword evidence="1" id="KW-1133">Transmembrane helix</keyword>
<evidence type="ECO:0000313" key="2">
    <source>
        <dbReference type="EMBL" id="AMP97407.1"/>
    </source>
</evidence>
<sequence length="140" mass="16323">MNNQQTPEKTVIDEVVESLIKRTELLEKEQLVKNEVLLAKEKETQALLASFDSKYSNIVIQAPKPDMSGVTAELFRSLTDIKETIEKWQKPLKKEYRITLFPEQLRSVEYVRAVLTRLILGFIGLVFLIFTYLLMNKYIQ</sequence>
<evidence type="ECO:0000313" key="3">
    <source>
        <dbReference type="Proteomes" id="UP000071561"/>
    </source>
</evidence>
<accession>A0A127V834</accession>
<organism evidence="2 3">
    <name type="scientific">Pedobacter cryoconitis</name>
    <dbReference type="NCBI Taxonomy" id="188932"/>
    <lineage>
        <taxon>Bacteria</taxon>
        <taxon>Pseudomonadati</taxon>
        <taxon>Bacteroidota</taxon>
        <taxon>Sphingobacteriia</taxon>
        <taxon>Sphingobacteriales</taxon>
        <taxon>Sphingobacteriaceae</taxon>
        <taxon>Pedobacter</taxon>
    </lineage>
</organism>
<dbReference type="Proteomes" id="UP000071561">
    <property type="component" value="Chromosome"/>
</dbReference>